<protein>
    <submittedName>
        <fullName evidence="4">Serpin-ZX-like</fullName>
    </submittedName>
</protein>
<reference evidence="5" key="2">
    <citation type="submission" date="2019-10" db="EMBL/GenBank/DDBJ databases">
        <title>A de novo genome assembly of a pear dwarfing rootstock.</title>
        <authorList>
            <person name="Wang F."/>
            <person name="Wang J."/>
            <person name="Li S."/>
            <person name="Zhang Y."/>
            <person name="Fang M."/>
            <person name="Ma L."/>
            <person name="Zhao Y."/>
            <person name="Jiang S."/>
        </authorList>
    </citation>
    <scope>NUCLEOTIDE SEQUENCE [LARGE SCALE GENOMIC DNA]</scope>
</reference>
<name>A0A5N5H3A5_9ROSA</name>
<proteinExistence type="inferred from homology"/>
<dbReference type="GO" id="GO:0004867">
    <property type="term" value="F:serine-type endopeptidase inhibitor activity"/>
    <property type="evidence" value="ECO:0007669"/>
    <property type="project" value="InterPro"/>
</dbReference>
<comment type="caution">
    <text evidence="4">The sequence shown here is derived from an EMBL/GenBank/DDBJ whole genome shotgun (WGS) entry which is preliminary data.</text>
</comment>
<gene>
    <name evidence="4" type="ORF">D8674_024260</name>
</gene>
<dbReference type="SMART" id="SM00093">
    <property type="entry name" value="SERPIN"/>
    <property type="match status" value="1"/>
</dbReference>
<comment type="similarity">
    <text evidence="1 2">Belongs to the serpin family.</text>
</comment>
<dbReference type="InterPro" id="IPR000215">
    <property type="entry name" value="Serpin_fam"/>
</dbReference>
<dbReference type="Pfam" id="PF00079">
    <property type="entry name" value="Serpin"/>
    <property type="match status" value="1"/>
</dbReference>
<reference evidence="4 5" key="3">
    <citation type="submission" date="2019-11" db="EMBL/GenBank/DDBJ databases">
        <title>A de novo genome assembly of a pear dwarfing rootstock.</title>
        <authorList>
            <person name="Wang F."/>
            <person name="Wang J."/>
            <person name="Li S."/>
            <person name="Zhang Y."/>
            <person name="Fang M."/>
            <person name="Ma L."/>
            <person name="Zhao Y."/>
            <person name="Jiang S."/>
        </authorList>
    </citation>
    <scope>NUCLEOTIDE SEQUENCE [LARGE SCALE GENOMIC DNA]</scope>
    <source>
        <strain evidence="4">S2</strain>
        <tissue evidence="4">Leaf</tissue>
    </source>
</reference>
<reference evidence="4 5" key="1">
    <citation type="submission" date="2019-09" db="EMBL/GenBank/DDBJ databases">
        <authorList>
            <person name="Ou C."/>
        </authorList>
    </citation>
    <scope>NUCLEOTIDE SEQUENCE [LARGE SCALE GENOMIC DNA]</scope>
    <source>
        <strain evidence="4">S2</strain>
        <tissue evidence="4">Leaf</tissue>
    </source>
</reference>
<evidence type="ECO:0000313" key="5">
    <source>
        <dbReference type="Proteomes" id="UP000327157"/>
    </source>
</evidence>
<dbReference type="AlphaFoldDB" id="A0A5N5H3A5"/>
<evidence type="ECO:0000313" key="4">
    <source>
        <dbReference type="EMBL" id="KAB2622078.1"/>
    </source>
</evidence>
<dbReference type="InterPro" id="IPR023795">
    <property type="entry name" value="Serpin_CS"/>
</dbReference>
<organism evidence="4 5">
    <name type="scientific">Pyrus ussuriensis x Pyrus communis</name>
    <dbReference type="NCBI Taxonomy" id="2448454"/>
    <lineage>
        <taxon>Eukaryota</taxon>
        <taxon>Viridiplantae</taxon>
        <taxon>Streptophyta</taxon>
        <taxon>Embryophyta</taxon>
        <taxon>Tracheophyta</taxon>
        <taxon>Spermatophyta</taxon>
        <taxon>Magnoliopsida</taxon>
        <taxon>eudicotyledons</taxon>
        <taxon>Gunneridae</taxon>
        <taxon>Pentapetalae</taxon>
        <taxon>rosids</taxon>
        <taxon>fabids</taxon>
        <taxon>Rosales</taxon>
        <taxon>Rosaceae</taxon>
        <taxon>Amygdaloideae</taxon>
        <taxon>Maleae</taxon>
        <taxon>Pyrus</taxon>
    </lineage>
</organism>
<dbReference type="GO" id="GO:0005615">
    <property type="term" value="C:extracellular space"/>
    <property type="evidence" value="ECO:0007669"/>
    <property type="project" value="InterPro"/>
</dbReference>
<dbReference type="SUPFAM" id="SSF56574">
    <property type="entry name" value="Serpins"/>
    <property type="match status" value="1"/>
</dbReference>
<dbReference type="PANTHER" id="PTHR11461">
    <property type="entry name" value="SERINE PROTEASE INHIBITOR, SERPIN"/>
    <property type="match status" value="1"/>
</dbReference>
<sequence>MRIAKPLFLSEGKDKNMVFSPLSIHVVLSLIAAGTNGPARDQLVSFLKSNSTDELNALAANLVPLIFADGSGNGGPSLFFAYGLWVDESLNIKPSFKEVVDVFYKAVANKVDFKNKAEEVRIEVNSWAEEKTGGLIKDFFAPGSIDDLTRLVFSNALYFKGDWEKKFDVSKTKEQEFYLLSGRSIQAHFMSTDSWQYLREFDGFKVLELPYRQGGEEEGKPPQRRFSMYIILPVAKDGLPALLDKVCTDNDFLNQHQPYSKVEVGDFKIPRFKFSSNFEASETLKELGLVLPFTSGLSEMVDSPPGDAFKILHKSCIEVNEGGTEAAAVTKTQLMGSSRVLNPPKKIDFVADHPFMFFIRDEITRTVLFIGQVLNPLEG</sequence>
<dbReference type="InterPro" id="IPR023796">
    <property type="entry name" value="Serpin_dom"/>
</dbReference>
<evidence type="ECO:0000256" key="1">
    <source>
        <dbReference type="ARBA" id="ARBA00009500"/>
    </source>
</evidence>
<dbReference type="OrthoDB" id="664427at2759"/>
<keyword evidence="5" id="KW-1185">Reference proteome</keyword>
<evidence type="ECO:0000256" key="2">
    <source>
        <dbReference type="RuleBase" id="RU000411"/>
    </source>
</evidence>
<dbReference type="Gene3D" id="2.30.39.10">
    <property type="entry name" value="Alpha-1-antitrypsin, domain 1"/>
    <property type="match status" value="1"/>
</dbReference>
<dbReference type="PROSITE" id="PS00284">
    <property type="entry name" value="SERPIN"/>
    <property type="match status" value="1"/>
</dbReference>
<dbReference type="PANTHER" id="PTHR11461:SF211">
    <property type="entry name" value="GH10112P-RELATED"/>
    <property type="match status" value="1"/>
</dbReference>
<dbReference type="InterPro" id="IPR042178">
    <property type="entry name" value="Serpin_sf_1"/>
</dbReference>
<dbReference type="InterPro" id="IPR042185">
    <property type="entry name" value="Serpin_sf_2"/>
</dbReference>
<dbReference type="CDD" id="cd02043">
    <property type="entry name" value="serpinP_plants"/>
    <property type="match status" value="1"/>
</dbReference>
<accession>A0A5N5H3A5</accession>
<dbReference type="Gene3D" id="3.30.497.10">
    <property type="entry name" value="Antithrombin, subunit I, domain 2"/>
    <property type="match status" value="1"/>
</dbReference>
<evidence type="ECO:0000259" key="3">
    <source>
        <dbReference type="SMART" id="SM00093"/>
    </source>
</evidence>
<dbReference type="Proteomes" id="UP000327157">
    <property type="component" value="Chromosome 4"/>
</dbReference>
<dbReference type="InterPro" id="IPR036186">
    <property type="entry name" value="Serpin_sf"/>
</dbReference>
<dbReference type="EMBL" id="SMOL01000231">
    <property type="protein sequence ID" value="KAB2622078.1"/>
    <property type="molecule type" value="Genomic_DNA"/>
</dbReference>
<feature type="domain" description="Serpin" evidence="3">
    <location>
        <begin position="1"/>
        <end position="376"/>
    </location>
</feature>